<dbReference type="GO" id="GO:0006707">
    <property type="term" value="P:cholesterol catabolic process"/>
    <property type="evidence" value="ECO:0007669"/>
    <property type="project" value="TreeGrafter"/>
</dbReference>
<dbReference type="PROSITE" id="PS00086">
    <property type="entry name" value="CYTOCHROME_P450"/>
    <property type="match status" value="1"/>
</dbReference>
<evidence type="ECO:0008006" key="4">
    <source>
        <dbReference type="Google" id="ProtNLM"/>
    </source>
</evidence>
<dbReference type="GO" id="GO:0020037">
    <property type="term" value="F:heme binding"/>
    <property type="evidence" value="ECO:0007669"/>
    <property type="project" value="InterPro"/>
</dbReference>
<gene>
    <name evidence="2" type="ORF">MPRF_36200</name>
</gene>
<organism evidence="2 3">
    <name type="scientific">Mycolicibacterium parafortuitum</name>
    <name type="common">Mycobacterium parafortuitum</name>
    <dbReference type="NCBI Taxonomy" id="39692"/>
    <lineage>
        <taxon>Bacteria</taxon>
        <taxon>Bacillati</taxon>
        <taxon>Actinomycetota</taxon>
        <taxon>Actinomycetes</taxon>
        <taxon>Mycobacteriales</taxon>
        <taxon>Mycobacteriaceae</taxon>
        <taxon>Mycolicibacterium</taxon>
    </lineage>
</organism>
<dbReference type="Proteomes" id="UP000466554">
    <property type="component" value="Chromosome"/>
</dbReference>
<reference evidence="2 3" key="1">
    <citation type="journal article" date="2019" name="Emerg. Microbes Infect.">
        <title>Comprehensive subspecies identification of 175 nontuberculous mycobacteria species based on 7547 genomic profiles.</title>
        <authorList>
            <person name="Matsumoto Y."/>
            <person name="Kinjo T."/>
            <person name="Motooka D."/>
            <person name="Nabeya D."/>
            <person name="Jung N."/>
            <person name="Uechi K."/>
            <person name="Horii T."/>
            <person name="Iida T."/>
            <person name="Fujita J."/>
            <person name="Nakamura S."/>
        </authorList>
    </citation>
    <scope>NUCLEOTIDE SEQUENCE [LARGE SCALE GENOMIC DNA]</scope>
    <source>
        <strain evidence="2 3">JCM 6367</strain>
    </source>
</reference>
<evidence type="ECO:0000313" key="2">
    <source>
        <dbReference type="EMBL" id="BBY76721.1"/>
    </source>
</evidence>
<name>A0A7I7U6Z9_MYCPF</name>
<proteinExistence type="inferred from homology"/>
<comment type="similarity">
    <text evidence="1">Belongs to the cytochrome P450 family.</text>
</comment>
<dbReference type="InterPro" id="IPR036396">
    <property type="entry name" value="Cyt_P450_sf"/>
</dbReference>
<dbReference type="PANTHER" id="PTHR46696">
    <property type="entry name" value="P450, PUTATIVE (EUROFUNG)-RELATED"/>
    <property type="match status" value="1"/>
</dbReference>
<dbReference type="GO" id="GO:0005506">
    <property type="term" value="F:iron ion binding"/>
    <property type="evidence" value="ECO:0007669"/>
    <property type="project" value="InterPro"/>
</dbReference>
<evidence type="ECO:0000256" key="1">
    <source>
        <dbReference type="ARBA" id="ARBA00010617"/>
    </source>
</evidence>
<dbReference type="GO" id="GO:0036199">
    <property type="term" value="F:cholest-4-en-3-one 26-monooxygenase activity"/>
    <property type="evidence" value="ECO:0007669"/>
    <property type="project" value="TreeGrafter"/>
</dbReference>
<dbReference type="PANTHER" id="PTHR46696:SF4">
    <property type="entry name" value="BIOTIN BIOSYNTHESIS CYTOCHROME P450"/>
    <property type="match status" value="1"/>
</dbReference>
<evidence type="ECO:0000313" key="3">
    <source>
        <dbReference type="Proteomes" id="UP000466554"/>
    </source>
</evidence>
<dbReference type="EMBL" id="AP022598">
    <property type="protein sequence ID" value="BBY76721.1"/>
    <property type="molecule type" value="Genomic_DNA"/>
</dbReference>
<dbReference type="GO" id="GO:0008395">
    <property type="term" value="F:steroid hydroxylase activity"/>
    <property type="evidence" value="ECO:0007669"/>
    <property type="project" value="TreeGrafter"/>
</dbReference>
<dbReference type="InterPro" id="IPR017972">
    <property type="entry name" value="Cyt_P450_CS"/>
</dbReference>
<accession>A0A7I7U6Z9</accession>
<dbReference type="AlphaFoldDB" id="A0A7I7U6Z9"/>
<dbReference type="Gene3D" id="1.10.630.10">
    <property type="entry name" value="Cytochrome P450"/>
    <property type="match status" value="1"/>
</dbReference>
<protein>
    <recommendedName>
        <fullName evidence="4">Cytochrome P450</fullName>
    </recommendedName>
</protein>
<sequence>MWFGKGAHFCVGASLARLEAMTVLRTVLARTRWVEPAAVGRWLPSILVRRLDRLELTFA</sequence>
<dbReference type="SUPFAM" id="SSF48264">
    <property type="entry name" value="Cytochrome P450"/>
    <property type="match status" value="1"/>
</dbReference>